<evidence type="ECO:0000313" key="2">
    <source>
        <dbReference type="EMBL" id="MDQ0391283.1"/>
    </source>
</evidence>
<keyword evidence="3" id="KW-1185">Reference proteome</keyword>
<dbReference type="PANTHER" id="PTHR43167:SF1">
    <property type="entry name" value="PUTATIVE (AFU_ORTHOLOGUE AFUA_6G01830)-RELATED"/>
    <property type="match status" value="1"/>
</dbReference>
<feature type="region of interest" description="Disordered" evidence="1">
    <location>
        <begin position="22"/>
        <end position="43"/>
    </location>
</feature>
<evidence type="ECO:0000313" key="3">
    <source>
        <dbReference type="Proteomes" id="UP001237448"/>
    </source>
</evidence>
<name>A0ABU0F9J2_9HYPH</name>
<protein>
    <submittedName>
        <fullName evidence="2">O-methyltransferase YrrM</fullName>
    </submittedName>
</protein>
<accession>A0ABU0F9J2</accession>
<organism evidence="2 3">
    <name type="scientific">Labrys monachus</name>
    <dbReference type="NCBI Taxonomy" id="217067"/>
    <lineage>
        <taxon>Bacteria</taxon>
        <taxon>Pseudomonadati</taxon>
        <taxon>Pseudomonadota</taxon>
        <taxon>Alphaproteobacteria</taxon>
        <taxon>Hyphomicrobiales</taxon>
        <taxon>Xanthobacteraceae</taxon>
        <taxon>Labrys</taxon>
    </lineage>
</organism>
<dbReference type="SUPFAM" id="SSF53335">
    <property type="entry name" value="S-adenosyl-L-methionine-dependent methyltransferases"/>
    <property type="match status" value="1"/>
</dbReference>
<dbReference type="InterPro" id="IPR029063">
    <property type="entry name" value="SAM-dependent_MTases_sf"/>
</dbReference>
<dbReference type="Proteomes" id="UP001237448">
    <property type="component" value="Unassembled WGS sequence"/>
</dbReference>
<evidence type="ECO:0000256" key="1">
    <source>
        <dbReference type="SAM" id="MobiDB-lite"/>
    </source>
</evidence>
<sequence length="135" mass="14904">MTILNSKPVADVLSGLLGLPNASSQSTRPLRRRSQSQYDAADPVRSKKRYLEFYRQMKDMPLAVSRETGLLLYMLARSSRAETIVEFGTSFGVSTIYLASALRDSGGGRLISTEFEPSKIARAPKPEGGFPHRSH</sequence>
<dbReference type="Gene3D" id="3.40.50.150">
    <property type="entry name" value="Vaccinia Virus protein VP39"/>
    <property type="match status" value="1"/>
</dbReference>
<reference evidence="2 3" key="1">
    <citation type="submission" date="2023-07" db="EMBL/GenBank/DDBJ databases">
        <title>Genomic Encyclopedia of Type Strains, Phase IV (KMG-IV): sequencing the most valuable type-strain genomes for metagenomic binning, comparative biology and taxonomic classification.</title>
        <authorList>
            <person name="Goeker M."/>
        </authorList>
    </citation>
    <scope>NUCLEOTIDE SEQUENCE [LARGE SCALE GENOMIC DNA]</scope>
    <source>
        <strain evidence="2 3">DSM 5896</strain>
    </source>
</reference>
<proteinExistence type="predicted"/>
<gene>
    <name evidence="2" type="ORF">J3R73_001075</name>
</gene>
<dbReference type="EMBL" id="JAUSVK010000001">
    <property type="protein sequence ID" value="MDQ0391283.1"/>
    <property type="molecule type" value="Genomic_DNA"/>
</dbReference>
<comment type="caution">
    <text evidence="2">The sequence shown here is derived from an EMBL/GenBank/DDBJ whole genome shotgun (WGS) entry which is preliminary data.</text>
</comment>
<dbReference type="PANTHER" id="PTHR43167">
    <property type="entry name" value="PUTATIVE (AFU_ORTHOLOGUE AFUA_6G01830)-RELATED"/>
    <property type="match status" value="1"/>
</dbReference>